<proteinExistence type="predicted"/>
<evidence type="ECO:0000259" key="2">
    <source>
        <dbReference type="Pfam" id="PF07364"/>
    </source>
</evidence>
<dbReference type="RefSeq" id="WP_160938200.1">
    <property type="nucleotide sequence ID" value="NZ_SNVJ01000014.1"/>
</dbReference>
<dbReference type="Proteomes" id="UP000460715">
    <property type="component" value="Unassembled WGS sequence"/>
</dbReference>
<evidence type="ECO:0000313" key="4">
    <source>
        <dbReference type="Proteomes" id="UP000460715"/>
    </source>
</evidence>
<evidence type="ECO:0000259" key="1">
    <source>
        <dbReference type="Pfam" id="PF07171"/>
    </source>
</evidence>
<organism evidence="3 4">
    <name type="scientific">Teichococcus coralli</name>
    <dbReference type="NCBI Taxonomy" id="2545983"/>
    <lineage>
        <taxon>Bacteria</taxon>
        <taxon>Pseudomonadati</taxon>
        <taxon>Pseudomonadota</taxon>
        <taxon>Alphaproteobacteria</taxon>
        <taxon>Acetobacterales</taxon>
        <taxon>Roseomonadaceae</taxon>
        <taxon>Roseomonas</taxon>
    </lineage>
</organism>
<name>A0A845BN15_9PROT</name>
<dbReference type="AlphaFoldDB" id="A0A845BN15"/>
<accession>A0A845BN15</accession>
<dbReference type="Pfam" id="PF07364">
    <property type="entry name" value="DUF1485"/>
    <property type="match status" value="1"/>
</dbReference>
<reference evidence="3 4" key="1">
    <citation type="submission" date="2019-03" db="EMBL/GenBank/DDBJ databases">
        <title>Roseomonas sp. a novel Roseomonas species isolated from Sea whip Gorgonian.</title>
        <authorList>
            <person name="Li F."/>
            <person name="Pan X."/>
            <person name="Huang S."/>
            <person name="Li Z."/>
            <person name="Meng B."/>
        </authorList>
    </citation>
    <scope>NUCLEOTIDE SEQUENCE [LARGE SCALE GENOMIC DNA]</scope>
    <source>
        <strain evidence="3 4">M0104</strain>
    </source>
</reference>
<comment type="caution">
    <text evidence="3">The sequence shown here is derived from an EMBL/GenBank/DDBJ whole genome shotgun (WGS) entry which is preliminary data.</text>
</comment>
<gene>
    <name evidence="3" type="ORF">E0493_15710</name>
</gene>
<dbReference type="EMBL" id="SNVJ01000014">
    <property type="protein sequence ID" value="MXP64799.1"/>
    <property type="molecule type" value="Genomic_DNA"/>
</dbReference>
<protein>
    <submittedName>
        <fullName evidence="3">M81 family peptidase</fullName>
    </submittedName>
</protein>
<dbReference type="Pfam" id="PF07171">
    <property type="entry name" value="MlrC_C"/>
    <property type="match status" value="1"/>
</dbReference>
<dbReference type="InterPro" id="IPR015995">
    <property type="entry name" value="MlrC_N"/>
</dbReference>
<dbReference type="InterPro" id="IPR010799">
    <property type="entry name" value="MlrC_C"/>
</dbReference>
<feature type="domain" description="Microcystin LR degradation protein MlrC C-terminal" evidence="1">
    <location>
        <begin position="299"/>
        <end position="473"/>
    </location>
</feature>
<keyword evidence="4" id="KW-1185">Reference proteome</keyword>
<feature type="domain" description="Microcystin LR degradation protein MlrC N-terminal" evidence="2">
    <location>
        <begin position="5"/>
        <end position="288"/>
    </location>
</feature>
<dbReference type="OrthoDB" id="9782658at2"/>
<sequence>MAARRILAGGIAQESHSFNPILTGRDSFTITEGAEAVRRARGTNSTLGGIIAAAEAAGAEVTVPVMFRAQSGGPVEDAVFAEVKAAMLDAARKGNFDAIALPLHGGMLTPALHDPEGVLIQELRAIVGPAVPITAAFDLHAHVTPATLNACDVLAGYLTNPHADQGATGRRAGDAAFAMLDGRLDPVLAWAHLPMLTLGNDRTDEAPLQGLHARARAAVEAGKVYDTSIFNAQQFLDVPGLGQVVMAYGNGRSEEAEVLVAALAAELWAAREALIGTYPGLEECLARAVAGTPRPLILGDQGDRVAAGAPGDSTVTLHALLNLGTEIPAAVPITDAEGVARCRAAGVGAAVTVTVGGRYSTAAPPVTLTGEVVAAGEGASLVYAGPAEKGQRAHVGPYAVLRAGKLTVVLTAFPYAYIDPEYYRAMGVEPAKQRVVITRSGYHFTLNYAAIGECITVDTPGMSSYRVAELPFTVARPFYPLDDLDVTPQVRLRRR</sequence>
<evidence type="ECO:0000313" key="3">
    <source>
        <dbReference type="EMBL" id="MXP64799.1"/>
    </source>
</evidence>